<sequence>MRSKLSSVHIPDNISVWNLIQERLQLHSERNKVALIDGPTGRRYSYRELLTSIRNVSSALLQRGFQKGDILCVISANCCQYPMAVHGAVSIGGILTTCDSESTDIFVIGDTSFSALTSYKSNNEIVDDVTIDPRNDVAGLFYTSGTTGRPKGIMITHYNLLAHIYQQSHPSIAFSRSPGEEVYIAELLFSHFYGCWLFLYQCLLNGDTVVIHPRYNATRFVESIQKYKVS</sequence>
<dbReference type="Proteomes" id="UP001209878">
    <property type="component" value="Unassembled WGS sequence"/>
</dbReference>
<dbReference type="Pfam" id="PF00501">
    <property type="entry name" value="AMP-binding"/>
    <property type="match status" value="2"/>
</dbReference>
<proteinExistence type="predicted"/>
<reference evidence="2" key="1">
    <citation type="journal article" date="2023" name="Mol. Biol. Evol.">
        <title>Third-Generation Sequencing Reveals the Adaptive Role of the Epigenome in Three Deep-Sea Polychaetes.</title>
        <authorList>
            <person name="Perez M."/>
            <person name="Aroh O."/>
            <person name="Sun Y."/>
            <person name="Lan Y."/>
            <person name="Juniper S.K."/>
            <person name="Young C.R."/>
            <person name="Angers B."/>
            <person name="Qian P.Y."/>
        </authorList>
    </citation>
    <scope>NUCLEOTIDE SEQUENCE</scope>
    <source>
        <strain evidence="2">R07B-5</strain>
    </source>
</reference>
<feature type="domain" description="AMP-dependent synthetase/ligase" evidence="1">
    <location>
        <begin position="28"/>
        <end position="103"/>
    </location>
</feature>
<gene>
    <name evidence="2" type="ORF">NP493_1012g00000</name>
</gene>
<evidence type="ECO:0000313" key="3">
    <source>
        <dbReference type="Proteomes" id="UP001209878"/>
    </source>
</evidence>
<dbReference type="InterPro" id="IPR020845">
    <property type="entry name" value="AMP-binding_CS"/>
</dbReference>
<evidence type="ECO:0000313" key="2">
    <source>
        <dbReference type="EMBL" id="KAK2171953.1"/>
    </source>
</evidence>
<name>A0AAD9NKJ3_RIDPI</name>
<keyword evidence="3" id="KW-1185">Reference proteome</keyword>
<dbReference type="EMBL" id="JAODUO010001009">
    <property type="protein sequence ID" value="KAK2171953.1"/>
    <property type="molecule type" value="Genomic_DNA"/>
</dbReference>
<protein>
    <recommendedName>
        <fullName evidence="1">AMP-dependent synthetase/ligase domain-containing protein</fullName>
    </recommendedName>
</protein>
<feature type="domain" description="AMP-dependent synthetase/ligase" evidence="1">
    <location>
        <begin position="128"/>
        <end position="229"/>
    </location>
</feature>
<dbReference type="PANTHER" id="PTHR24096">
    <property type="entry name" value="LONG-CHAIN-FATTY-ACID--COA LIGASE"/>
    <property type="match status" value="1"/>
</dbReference>
<dbReference type="AlphaFoldDB" id="A0AAD9NKJ3"/>
<organism evidence="2 3">
    <name type="scientific">Ridgeia piscesae</name>
    <name type="common">Tubeworm</name>
    <dbReference type="NCBI Taxonomy" id="27915"/>
    <lineage>
        <taxon>Eukaryota</taxon>
        <taxon>Metazoa</taxon>
        <taxon>Spiralia</taxon>
        <taxon>Lophotrochozoa</taxon>
        <taxon>Annelida</taxon>
        <taxon>Polychaeta</taxon>
        <taxon>Sedentaria</taxon>
        <taxon>Canalipalpata</taxon>
        <taxon>Sabellida</taxon>
        <taxon>Siboglinidae</taxon>
        <taxon>Ridgeia</taxon>
    </lineage>
</organism>
<accession>A0AAD9NKJ3</accession>
<dbReference type="SUPFAM" id="SSF56801">
    <property type="entry name" value="Acetyl-CoA synthetase-like"/>
    <property type="match status" value="1"/>
</dbReference>
<comment type="caution">
    <text evidence="2">The sequence shown here is derived from an EMBL/GenBank/DDBJ whole genome shotgun (WGS) entry which is preliminary data.</text>
</comment>
<dbReference type="Gene3D" id="3.40.50.12780">
    <property type="entry name" value="N-terminal domain of ligase-like"/>
    <property type="match status" value="1"/>
</dbReference>
<dbReference type="PROSITE" id="PS00455">
    <property type="entry name" value="AMP_BINDING"/>
    <property type="match status" value="1"/>
</dbReference>
<dbReference type="InterPro" id="IPR000873">
    <property type="entry name" value="AMP-dep_synth/lig_dom"/>
</dbReference>
<dbReference type="InterPro" id="IPR042099">
    <property type="entry name" value="ANL_N_sf"/>
</dbReference>
<evidence type="ECO:0000259" key="1">
    <source>
        <dbReference type="Pfam" id="PF00501"/>
    </source>
</evidence>